<gene>
    <name evidence="2" type="ORF">H9728_00875</name>
</gene>
<dbReference type="InterPro" id="IPR045886">
    <property type="entry name" value="ThiF/MoeB/HesA"/>
</dbReference>
<evidence type="ECO:0000313" key="2">
    <source>
        <dbReference type="EMBL" id="HIY77576.1"/>
    </source>
</evidence>
<dbReference type="AlphaFoldDB" id="A0A9D1Z6E7"/>
<dbReference type="PANTHER" id="PTHR43267:SF1">
    <property type="entry name" value="TRNA THREONYLCARBAMOYLADENOSINE DEHYDRATASE"/>
    <property type="match status" value="1"/>
</dbReference>
<dbReference type="GO" id="GO:0061503">
    <property type="term" value="F:tRNA threonylcarbamoyladenosine dehydratase"/>
    <property type="evidence" value="ECO:0007669"/>
    <property type="project" value="TreeGrafter"/>
</dbReference>
<organism evidence="2 3">
    <name type="scientific">Candidatus Borkfalkia excrementavium</name>
    <dbReference type="NCBI Taxonomy" id="2838505"/>
    <lineage>
        <taxon>Bacteria</taxon>
        <taxon>Bacillati</taxon>
        <taxon>Bacillota</taxon>
        <taxon>Clostridia</taxon>
        <taxon>Christensenellales</taxon>
        <taxon>Christensenellaceae</taxon>
        <taxon>Candidatus Borkfalkia</taxon>
    </lineage>
</organism>
<dbReference type="Gene3D" id="3.40.50.720">
    <property type="entry name" value="NAD(P)-binding Rossmann-like Domain"/>
    <property type="match status" value="1"/>
</dbReference>
<dbReference type="EMBL" id="DXCO01000006">
    <property type="protein sequence ID" value="HIY77576.1"/>
    <property type="molecule type" value="Genomic_DNA"/>
</dbReference>
<sequence length="239" mass="25398">MNDAFVREISLIGEENFQKLQKAHVAVFGIGGVGSYAAEALVRAGIGALTFVDGDAVAPSNLNRQIVALHSTLGRNKAEVMKERALDIAPECRVRAVAGFFGADRADEFDFSAYDYVADCIDSVKSKVLLICRARQAGVPVISCMGAGNKLDAGAFRVADIEKTRECPLAKIVRRELRAAGVTGVKAVYSEEKPYVPQRFGVPEGERLIGSVSFVPSAAGLLLAGEIVKDLVGGMPRNG</sequence>
<accession>A0A9D1Z6E7</accession>
<dbReference type="GO" id="GO:0008641">
    <property type="term" value="F:ubiquitin-like modifier activating enzyme activity"/>
    <property type="evidence" value="ECO:0007669"/>
    <property type="project" value="InterPro"/>
</dbReference>
<proteinExistence type="predicted"/>
<dbReference type="Pfam" id="PF00899">
    <property type="entry name" value="ThiF"/>
    <property type="match status" value="1"/>
</dbReference>
<dbReference type="PANTHER" id="PTHR43267">
    <property type="entry name" value="TRNA THREONYLCARBAMOYLADENOSINE DEHYDRATASE"/>
    <property type="match status" value="1"/>
</dbReference>
<dbReference type="CDD" id="cd00755">
    <property type="entry name" value="YgdL_like"/>
    <property type="match status" value="1"/>
</dbReference>
<dbReference type="InterPro" id="IPR000594">
    <property type="entry name" value="ThiF_NAD_FAD-bd"/>
</dbReference>
<reference evidence="2" key="2">
    <citation type="submission" date="2021-04" db="EMBL/GenBank/DDBJ databases">
        <authorList>
            <person name="Gilroy R."/>
        </authorList>
    </citation>
    <scope>NUCLEOTIDE SEQUENCE</scope>
    <source>
        <strain evidence="2">CHK199-9574</strain>
    </source>
</reference>
<feature type="domain" description="THIF-type NAD/FAD binding fold" evidence="1">
    <location>
        <begin position="8"/>
        <end position="233"/>
    </location>
</feature>
<reference evidence="2" key="1">
    <citation type="journal article" date="2021" name="PeerJ">
        <title>Extensive microbial diversity within the chicken gut microbiome revealed by metagenomics and culture.</title>
        <authorList>
            <person name="Gilroy R."/>
            <person name="Ravi A."/>
            <person name="Getino M."/>
            <person name="Pursley I."/>
            <person name="Horton D.L."/>
            <person name="Alikhan N.F."/>
            <person name="Baker D."/>
            <person name="Gharbi K."/>
            <person name="Hall N."/>
            <person name="Watson M."/>
            <person name="Adriaenssens E.M."/>
            <person name="Foster-Nyarko E."/>
            <person name="Jarju S."/>
            <person name="Secka A."/>
            <person name="Antonio M."/>
            <person name="Oren A."/>
            <person name="Chaudhuri R.R."/>
            <person name="La Ragione R."/>
            <person name="Hildebrand F."/>
            <person name="Pallen M.J."/>
        </authorList>
    </citation>
    <scope>NUCLEOTIDE SEQUENCE</scope>
    <source>
        <strain evidence="2">CHK199-9574</strain>
    </source>
</reference>
<comment type="caution">
    <text evidence="2">The sequence shown here is derived from an EMBL/GenBank/DDBJ whole genome shotgun (WGS) entry which is preliminary data.</text>
</comment>
<protein>
    <submittedName>
        <fullName evidence="2">tRNA threonylcarbamoyladenosine dehydratase</fullName>
    </submittedName>
</protein>
<name>A0A9D1Z6E7_9FIRM</name>
<evidence type="ECO:0000313" key="3">
    <source>
        <dbReference type="Proteomes" id="UP000824135"/>
    </source>
</evidence>
<dbReference type="Proteomes" id="UP000824135">
    <property type="component" value="Unassembled WGS sequence"/>
</dbReference>
<evidence type="ECO:0000259" key="1">
    <source>
        <dbReference type="Pfam" id="PF00899"/>
    </source>
</evidence>
<dbReference type="InterPro" id="IPR035985">
    <property type="entry name" value="Ubiquitin-activating_enz"/>
</dbReference>
<dbReference type="GO" id="GO:0061504">
    <property type="term" value="P:cyclic threonylcarbamoyladenosine biosynthetic process"/>
    <property type="evidence" value="ECO:0007669"/>
    <property type="project" value="TreeGrafter"/>
</dbReference>
<dbReference type="SUPFAM" id="SSF69572">
    <property type="entry name" value="Activating enzymes of the ubiquitin-like proteins"/>
    <property type="match status" value="1"/>
</dbReference>